<sequence length="385" mass="41869">MDMNKEQIRLLRPGEFEAAAELADRVFRDAEHKSMGDAFPNAFSPALQQSYGAFADGKLVSFVGFVPSVIRIGEAELNVYSIGAVCTDPEYRGRGYVGTILDMIREHSRRAQAPLILVSGNRGIYERFGCRKFGALTSFNADQQSLDKLSAATDGEETYRPFDRADWFALRKLSRSRNVGYEQSIWDLAAAIYAEPTASNSKLKHRVWVAERDGAPVAFVVLAVAGDIAPLGKPRVIEWAGDAAAAVRLAVYGARAEGAESLQFAVPWQDAGMEAVLAEAGCPAVPGKLTGTVAIVDAGELLRQLTSYLKRKDEAALSRLQLSTNEDGRHFAEWDGVSMELQPEELISLLFDPVRIESAVHGPAAEAANRLFPVPLPLPSGLNFV</sequence>
<proteinExistence type="predicted"/>
<protein>
    <submittedName>
        <fullName evidence="2">GNAT family N-acetyltransferase</fullName>
    </submittedName>
</protein>
<comment type="caution">
    <text evidence="2">The sequence shown here is derived from an EMBL/GenBank/DDBJ whole genome shotgun (WGS) entry which is preliminary data.</text>
</comment>
<dbReference type="PANTHER" id="PTHR37817">
    <property type="entry name" value="N-ACETYLTRANSFERASE EIS"/>
    <property type="match status" value="1"/>
</dbReference>
<dbReference type="PROSITE" id="PS51186">
    <property type="entry name" value="GNAT"/>
    <property type="match status" value="1"/>
</dbReference>
<dbReference type="PANTHER" id="PTHR37817:SF1">
    <property type="entry name" value="N-ACETYLTRANSFERASE EIS"/>
    <property type="match status" value="1"/>
</dbReference>
<evidence type="ECO:0000259" key="1">
    <source>
        <dbReference type="PROSITE" id="PS51186"/>
    </source>
</evidence>
<accession>A0A927CI92</accession>
<dbReference type="CDD" id="cd04301">
    <property type="entry name" value="NAT_SF"/>
    <property type="match status" value="1"/>
</dbReference>
<dbReference type="GO" id="GO:0030649">
    <property type="term" value="P:aminoglycoside antibiotic catabolic process"/>
    <property type="evidence" value="ECO:0007669"/>
    <property type="project" value="TreeGrafter"/>
</dbReference>
<organism evidence="2 3">
    <name type="scientific">Paenibacillus oceani</name>
    <dbReference type="NCBI Taxonomy" id="2772510"/>
    <lineage>
        <taxon>Bacteria</taxon>
        <taxon>Bacillati</taxon>
        <taxon>Bacillota</taxon>
        <taxon>Bacilli</taxon>
        <taxon>Bacillales</taxon>
        <taxon>Paenibacillaceae</taxon>
        <taxon>Paenibacillus</taxon>
    </lineage>
</organism>
<evidence type="ECO:0000313" key="3">
    <source>
        <dbReference type="Proteomes" id="UP000639396"/>
    </source>
</evidence>
<dbReference type="InterPro" id="IPR016181">
    <property type="entry name" value="Acyl_CoA_acyltransferase"/>
</dbReference>
<dbReference type="RefSeq" id="WP_190932011.1">
    <property type="nucleotide sequence ID" value="NZ_JACXJA010000057.1"/>
</dbReference>
<evidence type="ECO:0000313" key="2">
    <source>
        <dbReference type="EMBL" id="MBD2866396.1"/>
    </source>
</evidence>
<feature type="domain" description="N-acetyltransferase" evidence="1">
    <location>
        <begin position="6"/>
        <end position="156"/>
    </location>
</feature>
<dbReference type="InterPro" id="IPR000182">
    <property type="entry name" value="GNAT_dom"/>
</dbReference>
<gene>
    <name evidence="2" type="ORF">IDH45_30930</name>
</gene>
<dbReference type="Proteomes" id="UP000639396">
    <property type="component" value="Unassembled WGS sequence"/>
</dbReference>
<dbReference type="AlphaFoldDB" id="A0A927CI92"/>
<dbReference type="EMBL" id="JACXJA010000057">
    <property type="protein sequence ID" value="MBD2866396.1"/>
    <property type="molecule type" value="Genomic_DNA"/>
</dbReference>
<dbReference type="Gene3D" id="3.40.630.30">
    <property type="match status" value="1"/>
</dbReference>
<reference evidence="2" key="1">
    <citation type="submission" date="2020-09" db="EMBL/GenBank/DDBJ databases">
        <title>A novel bacterium of genus Paenibacillus, isolated from South China Sea.</title>
        <authorList>
            <person name="Huang H."/>
            <person name="Mo K."/>
            <person name="Hu Y."/>
        </authorList>
    </citation>
    <scope>NUCLEOTIDE SEQUENCE</scope>
    <source>
        <strain evidence="2">IB182363</strain>
    </source>
</reference>
<dbReference type="InterPro" id="IPR051554">
    <property type="entry name" value="Acetyltransferase_Eis"/>
</dbReference>
<dbReference type="GO" id="GO:0034069">
    <property type="term" value="F:aminoglycoside N-acetyltransferase activity"/>
    <property type="evidence" value="ECO:0007669"/>
    <property type="project" value="TreeGrafter"/>
</dbReference>
<name>A0A927CI92_9BACL</name>
<dbReference type="SUPFAM" id="SSF55729">
    <property type="entry name" value="Acyl-CoA N-acyltransferases (Nat)"/>
    <property type="match status" value="1"/>
</dbReference>
<dbReference type="Pfam" id="PF13527">
    <property type="entry name" value="Acetyltransf_9"/>
    <property type="match status" value="1"/>
</dbReference>
<keyword evidence="3" id="KW-1185">Reference proteome</keyword>